<feature type="compositionally biased region" description="Basic and acidic residues" evidence="9">
    <location>
        <begin position="1"/>
        <end position="26"/>
    </location>
</feature>
<gene>
    <name evidence="11" type="ORF">DCAR_0209348</name>
</gene>
<keyword evidence="3 8" id="KW-0645">Protease</keyword>
<dbReference type="Pfam" id="PF00443">
    <property type="entry name" value="UCH"/>
    <property type="match status" value="1"/>
</dbReference>
<sequence>MDTHLENSEDDHSTSPDSVDYEHSSSDDSPETPDDDDDFDDSFSVPEVYIDANDLGDPSDDSLWGDTKSCEDGDDDGNLICPSPINSYSVYSYRPLSYRWGQPWSAFDYRPWNSFSPVWFDEKPSLVGAGLANLGNTCFLNAIVQCFTHTVRLVEGVRTYDHVTPCDRHINGICLICAFRGHVEISLSSTGSVVSPWKLVDNLSYFSSSFQRYQQEDAHEFLQCFLDRLESSSSDSMFKEMIPGEKKDNFVKQAFGGRLVSKLRCCNCGHVSDTYEPSIDLSLEIKDVTTLEAALESFTKLERIEDPETKFTCENCKEEVSIEKQLLLDETPSIAAFHLKRFKNDGSYIEKIETFVGFPLALDLQPYTNSSQNSDAELRYELYAIVVHNGFSATSGHYYCFIRSAPDTWYKFDDSTVVRVQENFVLVQDAYILFYAKQGTPWFSTYLENIKPFLNPHCSNTSPKSVLDNVDNRTSYPNHATNCHYDVNGTSDGAPDNFLESPSGSKDDPVNGINYKDDSQQMSTLLPLGATSPTDTSVDAIKDRTVTPEVTTTSPSGIIISLKDNCDGMRAISPSVLQQHSSNPDDIKSNDDNPQTPPRSSTADINRDESADVKLYENTDHQQLVNQVSAKKQSQNELESSEAQRLLRTCPDARRKSLSAAIAGSLSEDSLMNKRRKVMEVSPNKDDSPSTANRKASLRSLARPLAAGLFR</sequence>
<feature type="compositionally biased region" description="Acidic residues" evidence="9">
    <location>
        <begin position="28"/>
        <end position="41"/>
    </location>
</feature>
<keyword evidence="4 8" id="KW-0833">Ubl conjugation pathway</keyword>
<evidence type="ECO:0000313" key="11">
    <source>
        <dbReference type="EMBL" id="WOG90107.1"/>
    </source>
</evidence>
<dbReference type="EMBL" id="CP093344">
    <property type="protein sequence ID" value="WOG90107.1"/>
    <property type="molecule type" value="Genomic_DNA"/>
</dbReference>
<dbReference type="InterPro" id="IPR018200">
    <property type="entry name" value="USP_CS"/>
</dbReference>
<dbReference type="GO" id="GO:0006508">
    <property type="term" value="P:proteolysis"/>
    <property type="evidence" value="ECO:0007669"/>
    <property type="project" value="UniProtKB-KW"/>
</dbReference>
<dbReference type="PROSITE" id="PS00972">
    <property type="entry name" value="USP_1"/>
    <property type="match status" value="1"/>
</dbReference>
<accession>A0AAF1ARC9</accession>
<comment type="function">
    <text evidence="7 8">Recognizes and hydrolyzes the peptide bond at the C-terminal Gly of ubiquitin. Involved in the processing of poly-ubiquitin precursors as well as that of ubiquitinated proteins.</text>
</comment>
<dbReference type="PANTHER" id="PTHR24006:SF747">
    <property type="entry name" value="UBIQUITIN CARBOXYL-TERMINAL HYDROLASE 20"/>
    <property type="match status" value="1"/>
</dbReference>
<feature type="domain" description="USP" evidence="10">
    <location>
        <begin position="129"/>
        <end position="438"/>
    </location>
</feature>
<comment type="similarity">
    <text evidence="2 8">Belongs to the peptidase C19 family.</text>
</comment>
<dbReference type="PROSITE" id="PS50235">
    <property type="entry name" value="USP_3"/>
    <property type="match status" value="1"/>
</dbReference>
<protein>
    <recommendedName>
        <fullName evidence="8">Ubiquitin carboxyl-terminal hydrolase</fullName>
        <ecNumber evidence="8">3.4.19.12</ecNumber>
    </recommendedName>
</protein>
<evidence type="ECO:0000256" key="5">
    <source>
        <dbReference type="ARBA" id="ARBA00022801"/>
    </source>
</evidence>
<evidence type="ECO:0000256" key="7">
    <source>
        <dbReference type="ARBA" id="ARBA00037450"/>
    </source>
</evidence>
<evidence type="ECO:0000256" key="1">
    <source>
        <dbReference type="ARBA" id="ARBA00000707"/>
    </source>
</evidence>
<comment type="catalytic activity">
    <reaction evidence="1 8">
        <text>Thiol-dependent hydrolysis of ester, thioester, amide, peptide and isopeptide bonds formed by the C-terminal Gly of ubiquitin (a 76-residue protein attached to proteins as an intracellular targeting signal).</text>
        <dbReference type="EC" id="3.4.19.12"/>
    </reaction>
</comment>
<dbReference type="PROSITE" id="PS00973">
    <property type="entry name" value="USP_2"/>
    <property type="match status" value="1"/>
</dbReference>
<dbReference type="PANTHER" id="PTHR24006">
    <property type="entry name" value="UBIQUITIN CARBOXYL-TERMINAL HYDROLASE"/>
    <property type="match status" value="1"/>
</dbReference>
<evidence type="ECO:0000313" key="12">
    <source>
        <dbReference type="Proteomes" id="UP000077755"/>
    </source>
</evidence>
<name>A0AAF1ARC9_DAUCS</name>
<keyword evidence="5 8" id="KW-0378">Hydrolase</keyword>
<dbReference type="EC" id="3.4.19.12" evidence="8"/>
<reference evidence="11" key="2">
    <citation type="submission" date="2022-03" db="EMBL/GenBank/DDBJ databases">
        <title>Draft title - Genomic analysis of global carrot germplasm unveils the trajectory of domestication and the origin of high carotenoid orange carrot.</title>
        <authorList>
            <person name="Iorizzo M."/>
            <person name="Ellison S."/>
            <person name="Senalik D."/>
            <person name="Macko-Podgorni A."/>
            <person name="Grzebelus D."/>
            <person name="Bostan H."/>
            <person name="Rolling W."/>
            <person name="Curaba J."/>
            <person name="Simon P."/>
        </authorList>
    </citation>
    <scope>NUCLEOTIDE SEQUENCE</scope>
    <source>
        <tissue evidence="11">Leaf</tissue>
    </source>
</reference>
<proteinExistence type="inferred from homology"/>
<dbReference type="InterPro" id="IPR050164">
    <property type="entry name" value="Peptidase_C19"/>
</dbReference>
<dbReference type="FunFam" id="3.90.70.10:FF:000116">
    <property type="entry name" value="Ubiquitin carboxyl-terminal hydrolase 20"/>
    <property type="match status" value="1"/>
</dbReference>
<dbReference type="GO" id="GO:0005634">
    <property type="term" value="C:nucleus"/>
    <property type="evidence" value="ECO:0007669"/>
    <property type="project" value="TreeGrafter"/>
</dbReference>
<reference evidence="11" key="1">
    <citation type="journal article" date="2016" name="Nat. Genet.">
        <title>A high-quality carrot genome assembly provides new insights into carotenoid accumulation and asterid genome evolution.</title>
        <authorList>
            <person name="Iorizzo M."/>
            <person name="Ellison S."/>
            <person name="Senalik D."/>
            <person name="Zeng P."/>
            <person name="Satapoomin P."/>
            <person name="Huang J."/>
            <person name="Bowman M."/>
            <person name="Iovene M."/>
            <person name="Sanseverino W."/>
            <person name="Cavagnaro P."/>
            <person name="Yildiz M."/>
            <person name="Macko-Podgorni A."/>
            <person name="Moranska E."/>
            <person name="Grzebelus E."/>
            <person name="Grzebelus D."/>
            <person name="Ashrafi H."/>
            <person name="Zheng Z."/>
            <person name="Cheng S."/>
            <person name="Spooner D."/>
            <person name="Van Deynze A."/>
            <person name="Simon P."/>
        </authorList>
    </citation>
    <scope>NUCLEOTIDE SEQUENCE</scope>
    <source>
        <tissue evidence="11">Leaf</tissue>
    </source>
</reference>
<feature type="region of interest" description="Disordered" evidence="9">
    <location>
        <begin position="1"/>
        <end position="70"/>
    </location>
</feature>
<dbReference type="GO" id="GO:0004843">
    <property type="term" value="F:cysteine-type deubiquitinase activity"/>
    <property type="evidence" value="ECO:0007669"/>
    <property type="project" value="UniProtKB-UniRule"/>
</dbReference>
<evidence type="ECO:0000256" key="4">
    <source>
        <dbReference type="ARBA" id="ARBA00022786"/>
    </source>
</evidence>
<evidence type="ECO:0000256" key="6">
    <source>
        <dbReference type="ARBA" id="ARBA00022807"/>
    </source>
</evidence>
<feature type="compositionally biased region" description="Polar residues" evidence="9">
    <location>
        <begin position="592"/>
        <end position="604"/>
    </location>
</feature>
<dbReference type="InterPro" id="IPR001394">
    <property type="entry name" value="Peptidase_C19_UCH"/>
</dbReference>
<evidence type="ECO:0000259" key="10">
    <source>
        <dbReference type="PROSITE" id="PS50235"/>
    </source>
</evidence>
<dbReference type="AlphaFoldDB" id="A0AAF1ARC9"/>
<evidence type="ECO:0000256" key="2">
    <source>
        <dbReference type="ARBA" id="ARBA00009085"/>
    </source>
</evidence>
<keyword evidence="6 8" id="KW-0788">Thiol protease</keyword>
<evidence type="ECO:0000256" key="3">
    <source>
        <dbReference type="ARBA" id="ARBA00022670"/>
    </source>
</evidence>
<organism evidence="11 12">
    <name type="scientific">Daucus carota subsp. sativus</name>
    <name type="common">Carrot</name>
    <dbReference type="NCBI Taxonomy" id="79200"/>
    <lineage>
        <taxon>Eukaryota</taxon>
        <taxon>Viridiplantae</taxon>
        <taxon>Streptophyta</taxon>
        <taxon>Embryophyta</taxon>
        <taxon>Tracheophyta</taxon>
        <taxon>Spermatophyta</taxon>
        <taxon>Magnoliopsida</taxon>
        <taxon>eudicotyledons</taxon>
        <taxon>Gunneridae</taxon>
        <taxon>Pentapetalae</taxon>
        <taxon>asterids</taxon>
        <taxon>campanulids</taxon>
        <taxon>Apiales</taxon>
        <taxon>Apiaceae</taxon>
        <taxon>Apioideae</taxon>
        <taxon>Scandiceae</taxon>
        <taxon>Daucinae</taxon>
        <taxon>Daucus</taxon>
        <taxon>Daucus sect. Daucus</taxon>
    </lineage>
</organism>
<dbReference type="GO" id="GO:0005829">
    <property type="term" value="C:cytosol"/>
    <property type="evidence" value="ECO:0007669"/>
    <property type="project" value="TreeGrafter"/>
</dbReference>
<feature type="region of interest" description="Disordered" evidence="9">
    <location>
        <begin position="577"/>
        <end position="608"/>
    </location>
</feature>
<evidence type="ECO:0000256" key="8">
    <source>
        <dbReference type="RuleBase" id="RU366025"/>
    </source>
</evidence>
<dbReference type="GO" id="GO:0016579">
    <property type="term" value="P:protein deubiquitination"/>
    <property type="evidence" value="ECO:0007669"/>
    <property type="project" value="InterPro"/>
</dbReference>
<dbReference type="InterPro" id="IPR038765">
    <property type="entry name" value="Papain-like_cys_pep_sf"/>
</dbReference>
<keyword evidence="12" id="KW-1185">Reference proteome</keyword>
<dbReference type="SUPFAM" id="SSF54001">
    <property type="entry name" value="Cysteine proteinases"/>
    <property type="match status" value="1"/>
</dbReference>
<dbReference type="InterPro" id="IPR028889">
    <property type="entry name" value="USP"/>
</dbReference>
<dbReference type="Proteomes" id="UP000077755">
    <property type="component" value="Chromosome 2"/>
</dbReference>
<feature type="region of interest" description="Disordered" evidence="9">
    <location>
        <begin position="679"/>
        <end position="699"/>
    </location>
</feature>
<feature type="region of interest" description="Disordered" evidence="9">
    <location>
        <begin position="491"/>
        <end position="513"/>
    </location>
</feature>
<evidence type="ECO:0000256" key="9">
    <source>
        <dbReference type="SAM" id="MobiDB-lite"/>
    </source>
</evidence>
<dbReference type="Gene3D" id="3.90.70.10">
    <property type="entry name" value="Cysteine proteinases"/>
    <property type="match status" value="1"/>
</dbReference>